<dbReference type="RefSeq" id="WP_345674788.1">
    <property type="nucleotide sequence ID" value="NZ_BAABHS010000005.1"/>
</dbReference>
<feature type="compositionally biased region" description="Low complexity" evidence="1">
    <location>
        <begin position="60"/>
        <end position="88"/>
    </location>
</feature>
<reference evidence="4" key="1">
    <citation type="journal article" date="2019" name="Int. J. Syst. Evol. Microbiol.">
        <title>The Global Catalogue of Microorganisms (GCM) 10K type strain sequencing project: providing services to taxonomists for standard genome sequencing and annotation.</title>
        <authorList>
            <consortium name="The Broad Institute Genomics Platform"/>
            <consortium name="The Broad Institute Genome Sequencing Center for Infectious Disease"/>
            <person name="Wu L."/>
            <person name="Ma J."/>
        </authorList>
    </citation>
    <scope>NUCLEOTIDE SEQUENCE [LARGE SCALE GENOMIC DNA]</scope>
    <source>
        <strain evidence="4">JCM 17986</strain>
    </source>
</reference>
<evidence type="ECO:0000313" key="3">
    <source>
        <dbReference type="EMBL" id="GAA4956181.1"/>
    </source>
</evidence>
<keyword evidence="4" id="KW-1185">Reference proteome</keyword>
<sequence>MDEKPRRHPGPVSRTGVLVALTLLAWGGLLPAAFADDVIAPTYPPAPGATSCCYTPAPTTAPTNPAYTTPRATRPPTRPPRSQAPSRSGVPTAPGAGGRAVLVLEPRSGRPGTSVTVTGSAFVACAPENRVDFLWDGAGIDPFRVAVAANGGFHTRLTVPRSAAKGSHSLRVQCGQKAYAAAAFEVTAESSTAASAPGVVGTGGGGTGLLIGGLGAAGLLAAALVAYLGFFRLRRGPRWARTHVHAVMRPGFAPDGVQDVDDPPGRSRTVRLEPRPDPGDHTIEEKDR</sequence>
<dbReference type="Proteomes" id="UP001500466">
    <property type="component" value="Unassembled WGS sequence"/>
</dbReference>
<feature type="compositionally biased region" description="Basic and acidic residues" evidence="1">
    <location>
        <begin position="270"/>
        <end position="288"/>
    </location>
</feature>
<feature type="region of interest" description="Disordered" evidence="1">
    <location>
        <begin position="60"/>
        <end position="97"/>
    </location>
</feature>
<evidence type="ECO:0000256" key="1">
    <source>
        <dbReference type="SAM" id="MobiDB-lite"/>
    </source>
</evidence>
<name>A0ABP9H597_9ACTN</name>
<evidence type="ECO:0008006" key="5">
    <source>
        <dbReference type="Google" id="ProtNLM"/>
    </source>
</evidence>
<feature type="region of interest" description="Disordered" evidence="1">
    <location>
        <begin position="251"/>
        <end position="288"/>
    </location>
</feature>
<proteinExistence type="predicted"/>
<evidence type="ECO:0000313" key="4">
    <source>
        <dbReference type="Proteomes" id="UP001500466"/>
    </source>
</evidence>
<accession>A0ABP9H597</accession>
<feature type="transmembrane region" description="Helical" evidence="2">
    <location>
        <begin position="209"/>
        <end position="231"/>
    </location>
</feature>
<comment type="caution">
    <text evidence="3">The sequence shown here is derived from an EMBL/GenBank/DDBJ whole genome shotgun (WGS) entry which is preliminary data.</text>
</comment>
<keyword evidence="2" id="KW-0472">Membrane</keyword>
<keyword evidence="2" id="KW-1133">Transmembrane helix</keyword>
<evidence type="ECO:0000256" key="2">
    <source>
        <dbReference type="SAM" id="Phobius"/>
    </source>
</evidence>
<protein>
    <recommendedName>
        <fullName evidence="5">IPT/TIG domain-containing protein</fullName>
    </recommendedName>
</protein>
<dbReference type="EMBL" id="BAABHS010000005">
    <property type="protein sequence ID" value="GAA4956181.1"/>
    <property type="molecule type" value="Genomic_DNA"/>
</dbReference>
<organism evidence="3 4">
    <name type="scientific">Yinghuangia aomiensis</name>
    <dbReference type="NCBI Taxonomy" id="676205"/>
    <lineage>
        <taxon>Bacteria</taxon>
        <taxon>Bacillati</taxon>
        <taxon>Actinomycetota</taxon>
        <taxon>Actinomycetes</taxon>
        <taxon>Kitasatosporales</taxon>
        <taxon>Streptomycetaceae</taxon>
        <taxon>Yinghuangia</taxon>
    </lineage>
</organism>
<keyword evidence="2" id="KW-0812">Transmembrane</keyword>
<gene>
    <name evidence="3" type="ORF">GCM10023205_17820</name>
</gene>